<evidence type="ECO:0000313" key="3">
    <source>
        <dbReference type="Proteomes" id="UP000768567"/>
    </source>
</evidence>
<keyword evidence="1" id="KW-0472">Membrane</keyword>
<organism evidence="2 3">
    <name type="scientific">Gemmiger gallinarum</name>
    <dbReference type="NCBI Taxonomy" id="2779354"/>
    <lineage>
        <taxon>Bacteria</taxon>
        <taxon>Bacillati</taxon>
        <taxon>Bacillota</taxon>
        <taxon>Clostridia</taxon>
        <taxon>Eubacteriales</taxon>
        <taxon>Gemmiger</taxon>
    </lineage>
</organism>
<evidence type="ECO:0000313" key="2">
    <source>
        <dbReference type="EMBL" id="MBE5038461.1"/>
    </source>
</evidence>
<feature type="transmembrane region" description="Helical" evidence="1">
    <location>
        <begin position="87"/>
        <end position="108"/>
    </location>
</feature>
<dbReference type="Pfam" id="PF03729">
    <property type="entry name" value="DUF308"/>
    <property type="match status" value="3"/>
</dbReference>
<reference evidence="2 3" key="1">
    <citation type="submission" date="2020-10" db="EMBL/GenBank/DDBJ databases">
        <title>ChiBAC.</title>
        <authorList>
            <person name="Zenner C."/>
            <person name="Hitch T.C.A."/>
            <person name="Clavel T."/>
        </authorList>
    </citation>
    <scope>NUCLEOTIDE SEQUENCE [LARGE SCALE GENOMIC DNA]</scope>
    <source>
        <strain evidence="2 3">DSM 109015</strain>
    </source>
</reference>
<comment type="caution">
    <text evidence="2">The sequence shown here is derived from an EMBL/GenBank/DDBJ whole genome shotgun (WGS) entry which is preliminary data.</text>
</comment>
<evidence type="ECO:0000256" key="1">
    <source>
        <dbReference type="SAM" id="Phobius"/>
    </source>
</evidence>
<keyword evidence="1" id="KW-0812">Transmembrane</keyword>
<keyword evidence="3" id="KW-1185">Reference proteome</keyword>
<feature type="transmembrane region" description="Helical" evidence="1">
    <location>
        <begin position="60"/>
        <end position="81"/>
    </location>
</feature>
<dbReference type="InterPro" id="IPR005325">
    <property type="entry name" value="DUF308_memb"/>
</dbReference>
<dbReference type="EMBL" id="JADCKC010000003">
    <property type="protein sequence ID" value="MBE5038461.1"/>
    <property type="molecule type" value="Genomic_DNA"/>
</dbReference>
<feature type="transmembrane region" description="Helical" evidence="1">
    <location>
        <begin position="32"/>
        <end position="53"/>
    </location>
</feature>
<dbReference type="PANTHER" id="PTHR34989">
    <property type="entry name" value="PROTEIN HDED"/>
    <property type="match status" value="1"/>
</dbReference>
<feature type="transmembrane region" description="Helical" evidence="1">
    <location>
        <begin position="120"/>
        <end position="143"/>
    </location>
</feature>
<feature type="transmembrane region" description="Helical" evidence="1">
    <location>
        <begin position="7"/>
        <end position="26"/>
    </location>
</feature>
<sequence length="174" mass="18707">MNHVNIQWDRIVMPVMGIVLGIYLVVRPWSATGAICSLIGWLVLISGIAGLINSATFRRATLLSDPFLPLSVAGTVLGIFIVTRPTILVEIVGMIICVFLLVAGVNSLQNAIQRHRWGDSLWWLPLVVGILCLALGLAALFAPVASTAVMMRLIGISLIVSSAVNLLAVFVRTH</sequence>
<feature type="transmembrane region" description="Helical" evidence="1">
    <location>
        <begin position="149"/>
        <end position="171"/>
    </location>
</feature>
<protein>
    <submittedName>
        <fullName evidence="2">DUF308 domain-containing protein</fullName>
    </submittedName>
</protein>
<dbReference type="InterPro" id="IPR052712">
    <property type="entry name" value="Acid_resist_chaperone_HdeD"/>
</dbReference>
<name>A0ABR9R5Q5_9FIRM</name>
<keyword evidence="1" id="KW-1133">Transmembrane helix</keyword>
<accession>A0ABR9R5Q5</accession>
<dbReference type="Proteomes" id="UP000768567">
    <property type="component" value="Unassembled WGS sequence"/>
</dbReference>
<dbReference type="RefSeq" id="WP_193502623.1">
    <property type="nucleotide sequence ID" value="NZ_JADCKC010000003.1"/>
</dbReference>
<proteinExistence type="predicted"/>
<gene>
    <name evidence="2" type="ORF">INF35_11750</name>
</gene>
<dbReference type="PANTHER" id="PTHR34989:SF1">
    <property type="entry name" value="PROTEIN HDED"/>
    <property type="match status" value="1"/>
</dbReference>